<feature type="compositionally biased region" description="Polar residues" evidence="1">
    <location>
        <begin position="155"/>
        <end position="170"/>
    </location>
</feature>
<evidence type="ECO:0000256" key="1">
    <source>
        <dbReference type="SAM" id="MobiDB-lite"/>
    </source>
</evidence>
<feature type="compositionally biased region" description="Polar residues" evidence="1">
    <location>
        <begin position="37"/>
        <end position="51"/>
    </location>
</feature>
<evidence type="ECO:0000313" key="3">
    <source>
        <dbReference type="Proteomes" id="UP000029091"/>
    </source>
</evidence>
<name>A0A087DRW2_BIFAD</name>
<gene>
    <name evidence="2" type="ORF">BSTER_0844</name>
</gene>
<dbReference type="EMBL" id="JGZQ01000003">
    <property type="protein sequence ID" value="KFI98262.1"/>
    <property type="molecule type" value="Genomic_DNA"/>
</dbReference>
<dbReference type="Proteomes" id="UP000029091">
    <property type="component" value="Unassembled WGS sequence"/>
</dbReference>
<proteinExistence type="predicted"/>
<feature type="region of interest" description="Disordered" evidence="1">
    <location>
        <begin position="37"/>
        <end position="69"/>
    </location>
</feature>
<evidence type="ECO:0000313" key="2">
    <source>
        <dbReference type="EMBL" id="KFI98262.1"/>
    </source>
</evidence>
<reference evidence="2 3" key="1">
    <citation type="submission" date="2014-03" db="EMBL/GenBank/DDBJ databases">
        <title>Genomics of Bifidobacteria.</title>
        <authorList>
            <person name="Ventura M."/>
            <person name="Milani C."/>
            <person name="Lugli G.A."/>
        </authorList>
    </citation>
    <scope>NUCLEOTIDE SEQUENCE [LARGE SCALE GENOMIC DNA]</scope>
    <source>
        <strain evidence="3">JCM 15918</strain>
    </source>
</reference>
<feature type="region of interest" description="Disordered" evidence="1">
    <location>
        <begin position="117"/>
        <end position="170"/>
    </location>
</feature>
<sequence length="170" mass="19027">MTDTIMLEAPARGGRISDLADGQGRILRLHDLTASSLGHTSHANQTESPTRTGGRVTIERKPDEGDGPAVIHRLNDERDQRWQNLIAGFLIHASRGIVRHDGQHEYTAVPDGPWRTSAPYASSLSGAADNRWGGRDKRKDIHRKKEQSWERNQTHTHTIRTAWTSTTRPT</sequence>
<accession>A0A087DRW2</accession>
<dbReference type="AlphaFoldDB" id="A0A087DRW2"/>
<comment type="caution">
    <text evidence="2">The sequence shown here is derived from an EMBL/GenBank/DDBJ whole genome shotgun (WGS) entry which is preliminary data.</text>
</comment>
<organism evidence="2 3">
    <name type="scientific">Bifidobacterium adolescentis JCM 15918</name>
    <dbReference type="NCBI Taxonomy" id="1437612"/>
    <lineage>
        <taxon>Bacteria</taxon>
        <taxon>Bacillati</taxon>
        <taxon>Actinomycetota</taxon>
        <taxon>Actinomycetes</taxon>
        <taxon>Bifidobacteriales</taxon>
        <taxon>Bifidobacteriaceae</taxon>
        <taxon>Bifidobacterium</taxon>
    </lineage>
</organism>
<protein>
    <submittedName>
        <fullName evidence="2">Uncharacterized protein</fullName>
    </submittedName>
</protein>